<proteinExistence type="predicted"/>
<reference evidence="2" key="1">
    <citation type="journal article" date="2019" name="Int. J. Syst. Evol. Microbiol.">
        <title>The Global Catalogue of Microorganisms (GCM) 10K type strain sequencing project: providing services to taxonomists for standard genome sequencing and annotation.</title>
        <authorList>
            <consortium name="The Broad Institute Genomics Platform"/>
            <consortium name="The Broad Institute Genome Sequencing Center for Infectious Disease"/>
            <person name="Wu L."/>
            <person name="Ma J."/>
        </authorList>
    </citation>
    <scope>NUCLEOTIDE SEQUENCE [LARGE SCALE GENOMIC DNA]</scope>
    <source>
        <strain evidence="2">CGMCC 4.1469</strain>
    </source>
</reference>
<accession>A0ABW1FAU2</accession>
<dbReference type="EMBL" id="JBHSOD010000113">
    <property type="protein sequence ID" value="MFC5891010.1"/>
    <property type="molecule type" value="Genomic_DNA"/>
</dbReference>
<name>A0ABW1FAU2_9ACTN</name>
<gene>
    <name evidence="1" type="ORF">ACFP0N_39270</name>
</gene>
<comment type="caution">
    <text evidence="1">The sequence shown here is derived from an EMBL/GenBank/DDBJ whole genome shotgun (WGS) entry which is preliminary data.</text>
</comment>
<organism evidence="1 2">
    <name type="scientific">Kitasatospora aburaviensis</name>
    <dbReference type="NCBI Taxonomy" id="67265"/>
    <lineage>
        <taxon>Bacteria</taxon>
        <taxon>Bacillati</taxon>
        <taxon>Actinomycetota</taxon>
        <taxon>Actinomycetes</taxon>
        <taxon>Kitasatosporales</taxon>
        <taxon>Streptomycetaceae</taxon>
        <taxon>Kitasatospora</taxon>
    </lineage>
</organism>
<sequence length="395" mass="43935">MPASAVEVDGWRDAAVAYIAEAEAAADEVREVRARGSRRQLARRVPVVRARLAARRRSAEVAYASRMAAAAAAYRPVLEEIDVRIATVREEERVARQRAAARAETERLARYAEFQEWTKRRTDAAQAADLRLWTWEHEPDVLRVLLHDVNRHAQPPLTARELAKITVVLAGRGSARVTWEPAARRRVEEEIAVGTFALWWRGLLDTTVNARAREAAEQEIVTTAERVGAALAAAGEPGVAAYSAGNSDFVRGWRVLLDWPTHVPPPVFTPPPLPWASSGDRWWYRSYGDTPGDYSTLTLRIAGWLPGSVGFAEVGTEIVYHTFTRRRWSTVTAALFARLLLDDEISHRGPGQPEYFTLRVGEHAQARHFVPFVTALAAMVTTALLDLARDNGVPQ</sequence>
<evidence type="ECO:0000313" key="1">
    <source>
        <dbReference type="EMBL" id="MFC5891010.1"/>
    </source>
</evidence>
<dbReference type="RefSeq" id="WP_345328620.1">
    <property type="nucleotide sequence ID" value="NZ_BAAAVH010000045.1"/>
</dbReference>
<dbReference type="Proteomes" id="UP001596067">
    <property type="component" value="Unassembled WGS sequence"/>
</dbReference>
<keyword evidence="2" id="KW-1185">Reference proteome</keyword>
<evidence type="ECO:0000313" key="2">
    <source>
        <dbReference type="Proteomes" id="UP001596067"/>
    </source>
</evidence>
<protein>
    <submittedName>
        <fullName evidence="1">Uncharacterized protein</fullName>
    </submittedName>
</protein>